<name>A0A4D7AL95_9FIRM</name>
<dbReference type="RefSeq" id="WP_119311364.1">
    <property type="nucleotide sequence ID" value="NZ_CP034413.3"/>
</dbReference>
<organism evidence="2 3">
    <name type="scientific">Dysosmobacter welbionis</name>
    <dbReference type="NCBI Taxonomy" id="2093857"/>
    <lineage>
        <taxon>Bacteria</taxon>
        <taxon>Bacillati</taxon>
        <taxon>Bacillota</taxon>
        <taxon>Clostridia</taxon>
        <taxon>Eubacteriales</taxon>
        <taxon>Oscillospiraceae</taxon>
        <taxon>Dysosmobacter</taxon>
    </lineage>
</organism>
<protein>
    <submittedName>
        <fullName evidence="2">DUF3846 domain-containing protein</fullName>
    </submittedName>
</protein>
<evidence type="ECO:0000313" key="3">
    <source>
        <dbReference type="Proteomes" id="UP000298642"/>
    </source>
</evidence>
<evidence type="ECO:0000313" key="2">
    <source>
        <dbReference type="EMBL" id="QCI58423.1"/>
    </source>
</evidence>
<sequence length="119" mass="13351">MKILMVEPGKAPKEKNISGTLDSMQEAVGGTIQAIYPFDEPVALICNDDGKLMNLPMCRSIHEIGDIIFGSFFVCAAPPGHRNFTSLSKEQIERYKERFRFPETFLRIGGDAIFVLRNL</sequence>
<gene>
    <name evidence="2" type="ORF">EIO64_03575</name>
</gene>
<dbReference type="AlphaFoldDB" id="A0A4D7AL95"/>
<evidence type="ECO:0000259" key="1">
    <source>
        <dbReference type="Pfam" id="PF12957"/>
    </source>
</evidence>
<dbReference type="InterPro" id="IPR024559">
    <property type="entry name" value="DUF3846"/>
</dbReference>
<proteinExistence type="predicted"/>
<feature type="domain" description="DUF3846" evidence="1">
    <location>
        <begin position="1"/>
        <end position="99"/>
    </location>
</feature>
<keyword evidence="3" id="KW-1185">Reference proteome</keyword>
<dbReference type="KEGG" id="obj:EIO64_03575"/>
<dbReference type="GeneID" id="89523252"/>
<dbReference type="Pfam" id="PF12957">
    <property type="entry name" value="DUF3846"/>
    <property type="match status" value="1"/>
</dbReference>
<dbReference type="Proteomes" id="UP000298642">
    <property type="component" value="Chromosome"/>
</dbReference>
<reference evidence="3" key="1">
    <citation type="submission" date="2018-12" db="EMBL/GenBank/DDBJ databases">
        <title>Dusodibacter welbiota gen. nov., sp. nov., isolated from human faeces and emended description of the Oscillibacter genus.</title>
        <authorList>
            <person name="Le Roy T."/>
            <person name="Van der Smissen P."/>
            <person name="Delzenne N."/>
            <person name="Muccioli G."/>
            <person name="Collet J.F."/>
            <person name="Cani P.D."/>
        </authorList>
    </citation>
    <scope>NUCLEOTIDE SEQUENCE [LARGE SCALE GENOMIC DNA]</scope>
    <source>
        <strain evidence="3">J115</strain>
    </source>
</reference>
<accession>A0A4D7AL95</accession>
<dbReference type="EMBL" id="CP034413">
    <property type="protein sequence ID" value="QCI58423.1"/>
    <property type="molecule type" value="Genomic_DNA"/>
</dbReference>